<dbReference type="InterPro" id="IPR001878">
    <property type="entry name" value="Znf_CCHC"/>
</dbReference>
<dbReference type="PROSITE" id="PS50158">
    <property type="entry name" value="ZF_CCHC"/>
    <property type="match status" value="1"/>
</dbReference>
<keyword evidence="1" id="KW-0862">Zinc</keyword>
<evidence type="ECO:0000259" key="2">
    <source>
        <dbReference type="PROSITE" id="PS50158"/>
    </source>
</evidence>
<keyword evidence="1" id="KW-0863">Zinc-finger</keyword>
<evidence type="ECO:0000313" key="4">
    <source>
        <dbReference type="Proteomes" id="UP001234989"/>
    </source>
</evidence>
<feature type="non-terminal residue" evidence="3">
    <location>
        <position position="1"/>
    </location>
</feature>
<dbReference type="GO" id="GO:0008270">
    <property type="term" value="F:zinc ion binding"/>
    <property type="evidence" value="ECO:0007669"/>
    <property type="project" value="UniProtKB-KW"/>
</dbReference>
<dbReference type="AlphaFoldDB" id="A0AAF0Q328"/>
<proteinExistence type="predicted"/>
<sequence length="117" mass="13554">IWASEVNYEGYKSDEIVVGQSISFLNLKAAISAELEIDEQKHKVPMVPMPDKEDWSFPSNVIDETVWPPRYKRLAGRPRKRRKKTADEKRTVNINCCGRCGQEGHNKRTCTFFPKEK</sequence>
<dbReference type="Proteomes" id="UP001234989">
    <property type="component" value="Chromosome 2"/>
</dbReference>
<name>A0AAF0Q328_SOLVR</name>
<accession>A0AAF0Q328</accession>
<feature type="domain" description="CCHC-type" evidence="2">
    <location>
        <begin position="97"/>
        <end position="110"/>
    </location>
</feature>
<gene>
    <name evidence="3" type="ORF">MTR67_009372</name>
</gene>
<protein>
    <recommendedName>
        <fullName evidence="2">CCHC-type domain-containing protein</fullName>
    </recommendedName>
</protein>
<reference evidence="3" key="1">
    <citation type="submission" date="2023-08" db="EMBL/GenBank/DDBJ databases">
        <title>A de novo genome assembly of Solanum verrucosum Schlechtendal, a Mexican diploid species geographically isolated from the other diploid A-genome species in potato relatives.</title>
        <authorList>
            <person name="Hosaka K."/>
        </authorList>
    </citation>
    <scope>NUCLEOTIDE SEQUENCE</scope>
    <source>
        <tissue evidence="3">Young leaves</tissue>
    </source>
</reference>
<keyword evidence="4" id="KW-1185">Reference proteome</keyword>
<organism evidence="3 4">
    <name type="scientific">Solanum verrucosum</name>
    <dbReference type="NCBI Taxonomy" id="315347"/>
    <lineage>
        <taxon>Eukaryota</taxon>
        <taxon>Viridiplantae</taxon>
        <taxon>Streptophyta</taxon>
        <taxon>Embryophyta</taxon>
        <taxon>Tracheophyta</taxon>
        <taxon>Spermatophyta</taxon>
        <taxon>Magnoliopsida</taxon>
        <taxon>eudicotyledons</taxon>
        <taxon>Gunneridae</taxon>
        <taxon>Pentapetalae</taxon>
        <taxon>asterids</taxon>
        <taxon>lamiids</taxon>
        <taxon>Solanales</taxon>
        <taxon>Solanaceae</taxon>
        <taxon>Solanoideae</taxon>
        <taxon>Solaneae</taxon>
        <taxon>Solanum</taxon>
    </lineage>
</organism>
<evidence type="ECO:0000256" key="1">
    <source>
        <dbReference type="PROSITE-ProRule" id="PRU00047"/>
    </source>
</evidence>
<dbReference type="GO" id="GO:0003676">
    <property type="term" value="F:nucleic acid binding"/>
    <property type="evidence" value="ECO:0007669"/>
    <property type="project" value="InterPro"/>
</dbReference>
<evidence type="ECO:0000313" key="3">
    <source>
        <dbReference type="EMBL" id="WMV15987.1"/>
    </source>
</evidence>
<dbReference type="EMBL" id="CP133613">
    <property type="protein sequence ID" value="WMV15987.1"/>
    <property type="molecule type" value="Genomic_DNA"/>
</dbReference>
<keyword evidence="1" id="KW-0479">Metal-binding</keyword>